<dbReference type="PANTHER" id="PTHR30469">
    <property type="entry name" value="MULTIDRUG RESISTANCE PROTEIN MDTA"/>
    <property type="match status" value="1"/>
</dbReference>
<dbReference type="Proteomes" id="UP000199759">
    <property type="component" value="Unassembled WGS sequence"/>
</dbReference>
<dbReference type="OrthoDB" id="7914255at2"/>
<dbReference type="STRING" id="144026.SAMN04488568_101140"/>
<dbReference type="Pfam" id="PF25917">
    <property type="entry name" value="BSH_RND"/>
    <property type="match status" value="1"/>
</dbReference>
<dbReference type="SUPFAM" id="SSF111369">
    <property type="entry name" value="HlyD-like secretion proteins"/>
    <property type="match status" value="1"/>
</dbReference>
<feature type="chain" id="PRO_5011758931" evidence="2">
    <location>
        <begin position="24"/>
        <end position="329"/>
    </location>
</feature>
<name>A0A1G9LNV3_9PROT</name>
<evidence type="ECO:0000313" key="5">
    <source>
        <dbReference type="Proteomes" id="UP000199759"/>
    </source>
</evidence>
<dbReference type="AlphaFoldDB" id="A0A1G9LNV3"/>
<reference evidence="4 5" key="1">
    <citation type="submission" date="2016-10" db="EMBL/GenBank/DDBJ databases">
        <authorList>
            <person name="de Groot N.N."/>
        </authorList>
    </citation>
    <scope>NUCLEOTIDE SEQUENCE [LARGE SCALE GENOMIC DNA]</scope>
    <source>
        <strain evidence="4 5">DSM 16077</strain>
    </source>
</reference>
<evidence type="ECO:0000256" key="1">
    <source>
        <dbReference type="ARBA" id="ARBA00009477"/>
    </source>
</evidence>
<proteinExistence type="inferred from homology"/>
<evidence type="ECO:0000259" key="3">
    <source>
        <dbReference type="Pfam" id="PF25917"/>
    </source>
</evidence>
<evidence type="ECO:0000313" key="4">
    <source>
        <dbReference type="EMBL" id="SDL63638.1"/>
    </source>
</evidence>
<keyword evidence="2" id="KW-0732">Signal</keyword>
<dbReference type="InterPro" id="IPR058625">
    <property type="entry name" value="MdtA-like_BSH"/>
</dbReference>
<dbReference type="GO" id="GO:0015562">
    <property type="term" value="F:efflux transmembrane transporter activity"/>
    <property type="evidence" value="ECO:0007669"/>
    <property type="project" value="TreeGrafter"/>
</dbReference>
<sequence length="329" mass="34908">MRLTGLILPLTLASLGLPTATLAQTGETYTVAEQQIVDRKAVFATVESVDVVSARARIGGTIGELRVDEGDAVIAGDILAIVVDDRIAPQIGAVNGQVSALESQLAQARIDLTRAQDLFDRGIFPQARLDQARTAVDVLDGQVSAARQNRNVLVQQSRQGDVLAPASGRVLQVPVTSGSVVLPGEAVAMIASDLYLLRLRLPERHARSIREGDAVMVDVSDLTGDVSPSGYIRQVYPQVEDGRVIADAVVEGLGSYFVGERVRVYVAVDERAAILVPASYLANRYGVDYARLLHEDGSHSDIVVQRGLDTADGVEVLGGLAAGDLLVQP</sequence>
<feature type="domain" description="Multidrug resistance protein MdtA-like barrel-sandwich hybrid" evidence="3">
    <location>
        <begin position="51"/>
        <end position="190"/>
    </location>
</feature>
<keyword evidence="5" id="KW-1185">Reference proteome</keyword>
<organism evidence="4 5">
    <name type="scientific">Maricaulis salignorans</name>
    <dbReference type="NCBI Taxonomy" id="144026"/>
    <lineage>
        <taxon>Bacteria</taxon>
        <taxon>Pseudomonadati</taxon>
        <taxon>Pseudomonadota</taxon>
        <taxon>Alphaproteobacteria</taxon>
        <taxon>Maricaulales</taxon>
        <taxon>Maricaulaceae</taxon>
        <taxon>Maricaulis</taxon>
    </lineage>
</organism>
<dbReference type="RefSeq" id="WP_091765207.1">
    <property type="nucleotide sequence ID" value="NZ_FNHG01000001.1"/>
</dbReference>
<gene>
    <name evidence="4" type="ORF">SAMN04488568_101140</name>
</gene>
<dbReference type="InterPro" id="IPR006143">
    <property type="entry name" value="RND_pump_MFP"/>
</dbReference>
<accession>A0A1G9LNV3</accession>
<dbReference type="NCBIfam" id="TIGR01730">
    <property type="entry name" value="RND_mfp"/>
    <property type="match status" value="1"/>
</dbReference>
<dbReference type="Gene3D" id="2.40.420.20">
    <property type="match status" value="1"/>
</dbReference>
<protein>
    <submittedName>
        <fullName evidence="4">RND family efflux transporter, MFP subunit</fullName>
    </submittedName>
</protein>
<comment type="similarity">
    <text evidence="1">Belongs to the membrane fusion protein (MFP) (TC 8.A.1) family.</text>
</comment>
<dbReference type="EMBL" id="FNHG01000001">
    <property type="protein sequence ID" value="SDL63638.1"/>
    <property type="molecule type" value="Genomic_DNA"/>
</dbReference>
<dbReference type="Gene3D" id="2.40.50.100">
    <property type="match status" value="1"/>
</dbReference>
<dbReference type="PANTHER" id="PTHR30469:SF15">
    <property type="entry name" value="HLYD FAMILY OF SECRETION PROTEINS"/>
    <property type="match status" value="1"/>
</dbReference>
<dbReference type="GO" id="GO:1990281">
    <property type="term" value="C:efflux pump complex"/>
    <property type="evidence" value="ECO:0007669"/>
    <property type="project" value="TreeGrafter"/>
</dbReference>
<feature type="signal peptide" evidence="2">
    <location>
        <begin position="1"/>
        <end position="23"/>
    </location>
</feature>
<evidence type="ECO:0000256" key="2">
    <source>
        <dbReference type="SAM" id="SignalP"/>
    </source>
</evidence>
<dbReference type="Gene3D" id="1.10.287.470">
    <property type="entry name" value="Helix hairpin bin"/>
    <property type="match status" value="1"/>
</dbReference>